<sequence>MLYGPPAAGKDTVTSALTAVDDRYVYFDRLKAGSGKSSGYRPTSADHLAQLHDRHLIVYANERYGNIYAVDSPRLDEIIIAGRVPVVHLGQVAGITALRTGYPARWLTILLWCPRDITRARLHTRGSSDLEERLRVWDETQADLAAAEPGTFTMVLRTDQRTPAATADLIHRTLTGDPHNVPPLREPLP</sequence>
<dbReference type="InterPro" id="IPR027417">
    <property type="entry name" value="P-loop_NTPase"/>
</dbReference>
<keyword evidence="1" id="KW-0808">Transferase</keyword>
<dbReference type="EMBL" id="FLUV01000236">
    <property type="protein sequence ID" value="SBW18290.1"/>
    <property type="molecule type" value="Genomic_DNA"/>
</dbReference>
<dbReference type="Gene3D" id="3.40.50.300">
    <property type="entry name" value="P-loop containing nucleotide triphosphate hydrolases"/>
    <property type="match status" value="1"/>
</dbReference>
<gene>
    <name evidence="1" type="ORF">FDG2_0610</name>
</gene>
<keyword evidence="1" id="KW-0418">Kinase</keyword>
<accession>A0A1C3NTV4</accession>
<evidence type="ECO:0000313" key="1">
    <source>
        <dbReference type="EMBL" id="SBW18290.1"/>
    </source>
</evidence>
<dbReference type="EC" id="2.7.4.8" evidence="1"/>
<name>A0A1C3NTV4_9ACTN</name>
<organism evidence="1 2">
    <name type="scientific">Candidatus Protofrankia californiensis</name>
    <dbReference type="NCBI Taxonomy" id="1839754"/>
    <lineage>
        <taxon>Bacteria</taxon>
        <taxon>Bacillati</taxon>
        <taxon>Actinomycetota</taxon>
        <taxon>Actinomycetes</taxon>
        <taxon>Frankiales</taxon>
        <taxon>Frankiaceae</taxon>
        <taxon>Protofrankia</taxon>
    </lineage>
</organism>
<protein>
    <submittedName>
        <fullName evidence="1">Guanylate kinase</fullName>
        <ecNumber evidence="1">2.7.4.8</ecNumber>
    </submittedName>
</protein>
<dbReference type="AlphaFoldDB" id="A0A1C3NTV4"/>
<dbReference type="SUPFAM" id="SSF52540">
    <property type="entry name" value="P-loop containing nucleoside triphosphate hydrolases"/>
    <property type="match status" value="1"/>
</dbReference>
<proteinExistence type="predicted"/>
<dbReference type="Proteomes" id="UP000199013">
    <property type="component" value="Unassembled WGS sequence"/>
</dbReference>
<evidence type="ECO:0000313" key="2">
    <source>
        <dbReference type="Proteomes" id="UP000199013"/>
    </source>
</evidence>
<keyword evidence="2" id="KW-1185">Reference proteome</keyword>
<reference evidence="2" key="1">
    <citation type="submission" date="2016-02" db="EMBL/GenBank/DDBJ databases">
        <authorList>
            <person name="Wibberg D."/>
        </authorList>
    </citation>
    <scope>NUCLEOTIDE SEQUENCE [LARGE SCALE GENOMIC DNA]</scope>
</reference>
<dbReference type="GO" id="GO:0004385">
    <property type="term" value="F:GMP kinase activity"/>
    <property type="evidence" value="ECO:0007669"/>
    <property type="project" value="UniProtKB-EC"/>
</dbReference>